<gene>
    <name evidence="1" type="ORF">LITE_LOCUS15008</name>
</gene>
<dbReference type="EMBL" id="CAMGYJ010000005">
    <property type="protein sequence ID" value="CAI0411059.1"/>
    <property type="molecule type" value="Genomic_DNA"/>
</dbReference>
<evidence type="ECO:0000313" key="2">
    <source>
        <dbReference type="Proteomes" id="UP001154282"/>
    </source>
</evidence>
<sequence>MFGGTPWVSGRRSPSPVLMQLLHFACKFVPWADGLPKPFKSPVTGGYFSHVTIIAIQKNIALDGNDVVNGGQLILSIPKAIHLLFCC</sequence>
<comment type="caution">
    <text evidence="1">The sequence shown here is derived from an EMBL/GenBank/DDBJ whole genome shotgun (WGS) entry which is preliminary data.</text>
</comment>
<keyword evidence="2" id="KW-1185">Reference proteome</keyword>
<protein>
    <submittedName>
        <fullName evidence="1">Uncharacterized protein</fullName>
    </submittedName>
</protein>
<name>A0AAV0JQS7_9ROSI</name>
<dbReference type="AlphaFoldDB" id="A0AAV0JQS7"/>
<dbReference type="Proteomes" id="UP001154282">
    <property type="component" value="Unassembled WGS sequence"/>
</dbReference>
<proteinExistence type="predicted"/>
<evidence type="ECO:0000313" key="1">
    <source>
        <dbReference type="EMBL" id="CAI0411059.1"/>
    </source>
</evidence>
<accession>A0AAV0JQS7</accession>
<reference evidence="1" key="1">
    <citation type="submission" date="2022-08" db="EMBL/GenBank/DDBJ databases">
        <authorList>
            <person name="Gutierrez-Valencia J."/>
        </authorList>
    </citation>
    <scope>NUCLEOTIDE SEQUENCE</scope>
</reference>
<organism evidence="1 2">
    <name type="scientific">Linum tenue</name>
    <dbReference type="NCBI Taxonomy" id="586396"/>
    <lineage>
        <taxon>Eukaryota</taxon>
        <taxon>Viridiplantae</taxon>
        <taxon>Streptophyta</taxon>
        <taxon>Embryophyta</taxon>
        <taxon>Tracheophyta</taxon>
        <taxon>Spermatophyta</taxon>
        <taxon>Magnoliopsida</taxon>
        <taxon>eudicotyledons</taxon>
        <taxon>Gunneridae</taxon>
        <taxon>Pentapetalae</taxon>
        <taxon>rosids</taxon>
        <taxon>fabids</taxon>
        <taxon>Malpighiales</taxon>
        <taxon>Linaceae</taxon>
        <taxon>Linum</taxon>
    </lineage>
</organism>